<gene>
    <name evidence="2" type="ORF">METZ01_LOCUS251402</name>
</gene>
<proteinExistence type="predicted"/>
<dbReference type="EMBL" id="UINC01067150">
    <property type="protein sequence ID" value="SVB98548.1"/>
    <property type="molecule type" value="Genomic_DNA"/>
</dbReference>
<dbReference type="InterPro" id="IPR036465">
    <property type="entry name" value="vWFA_dom_sf"/>
</dbReference>
<dbReference type="InterPro" id="IPR002881">
    <property type="entry name" value="DUF58"/>
</dbReference>
<protein>
    <recommendedName>
        <fullName evidence="1">VWFA domain-containing protein</fullName>
    </recommendedName>
</protein>
<dbReference type="InterPro" id="IPR002035">
    <property type="entry name" value="VWF_A"/>
</dbReference>
<sequence>MIPKEIIKKVRHIEIRTKGLVNDLFGGEYHSIFKGRGMTFSEVREYVAGDDIRMIDWNVTARNDAPFVKIFEEERELTVYLLVDVSQSGNFGTINQFKSELAAEIAAVLGFSAIKNQDKVGLILFSDDVEKYIAPKKNKSHILRVIREVLFNKPASSGTSIQAGIDFLMNVAKRKSVVFLISDFIDQGYWKSLKLANNKHDMIGIRISDPAELLIPDIGLIKVQDPETNEKIWVDVSSNKDRENLSRSVQEKWDIFERECSRNQFDVINISTEKDYVNPLMNFFRKREKRF</sequence>
<dbReference type="Gene3D" id="3.40.50.410">
    <property type="entry name" value="von Willebrand factor, type A domain"/>
    <property type="match status" value="1"/>
</dbReference>
<dbReference type="Pfam" id="PF01882">
    <property type="entry name" value="DUF58"/>
    <property type="match status" value="1"/>
</dbReference>
<dbReference type="PANTHER" id="PTHR33608:SF6">
    <property type="entry name" value="BLL2464 PROTEIN"/>
    <property type="match status" value="1"/>
</dbReference>
<dbReference type="SMART" id="SM00327">
    <property type="entry name" value="VWA"/>
    <property type="match status" value="1"/>
</dbReference>
<feature type="domain" description="VWFA" evidence="1">
    <location>
        <begin position="76"/>
        <end position="240"/>
    </location>
</feature>
<dbReference type="AlphaFoldDB" id="A0A382IG49"/>
<accession>A0A382IG49</accession>
<organism evidence="2">
    <name type="scientific">marine metagenome</name>
    <dbReference type="NCBI Taxonomy" id="408172"/>
    <lineage>
        <taxon>unclassified sequences</taxon>
        <taxon>metagenomes</taxon>
        <taxon>ecological metagenomes</taxon>
    </lineage>
</organism>
<reference evidence="2" key="1">
    <citation type="submission" date="2018-05" db="EMBL/GenBank/DDBJ databases">
        <authorList>
            <person name="Lanie J.A."/>
            <person name="Ng W.-L."/>
            <person name="Kazmierczak K.M."/>
            <person name="Andrzejewski T.M."/>
            <person name="Davidsen T.M."/>
            <person name="Wayne K.J."/>
            <person name="Tettelin H."/>
            <person name="Glass J.I."/>
            <person name="Rusch D."/>
            <person name="Podicherti R."/>
            <person name="Tsui H.-C.T."/>
            <person name="Winkler M.E."/>
        </authorList>
    </citation>
    <scope>NUCLEOTIDE SEQUENCE</scope>
</reference>
<dbReference type="PANTHER" id="PTHR33608">
    <property type="entry name" value="BLL2464 PROTEIN"/>
    <property type="match status" value="1"/>
</dbReference>
<name>A0A382IG49_9ZZZZ</name>
<evidence type="ECO:0000313" key="2">
    <source>
        <dbReference type="EMBL" id="SVB98548.1"/>
    </source>
</evidence>
<evidence type="ECO:0000259" key="1">
    <source>
        <dbReference type="SMART" id="SM00327"/>
    </source>
</evidence>
<dbReference type="SUPFAM" id="SSF53300">
    <property type="entry name" value="vWA-like"/>
    <property type="match status" value="1"/>
</dbReference>